<dbReference type="EMBL" id="JAFMOF010000003">
    <property type="protein sequence ID" value="MBO0655353.1"/>
    <property type="molecule type" value="Genomic_DNA"/>
</dbReference>
<keyword evidence="4" id="KW-1185">Reference proteome</keyword>
<evidence type="ECO:0000313" key="3">
    <source>
        <dbReference type="EMBL" id="MBO0655353.1"/>
    </source>
</evidence>
<proteinExistence type="predicted"/>
<keyword evidence="2" id="KW-1133">Transmembrane helix</keyword>
<feature type="transmembrane region" description="Helical" evidence="2">
    <location>
        <begin position="44"/>
        <end position="68"/>
    </location>
</feature>
<feature type="compositionally biased region" description="Pro residues" evidence="1">
    <location>
        <begin position="16"/>
        <end position="25"/>
    </location>
</feature>
<evidence type="ECO:0000256" key="2">
    <source>
        <dbReference type="SAM" id="Phobius"/>
    </source>
</evidence>
<evidence type="ECO:0000256" key="1">
    <source>
        <dbReference type="SAM" id="MobiDB-lite"/>
    </source>
</evidence>
<sequence>MPLPFLTADATVTAAPPTPQDPAPDPYTDLYEDRRRRRRPYRPGPLRVGGAALLLLLASQVLVAAVVIGVAGSLPGAGICLVVAALLIALAWRSVRAGVWVDERGLRQVRLLSGTSLPWSAVGPVRIIQQPVRRLGVLGTVQGQALVVHRADGRPLPVLVTDHGADFLGRPQAFAAAADATEEWVAELKAMAARA</sequence>
<keyword evidence="2" id="KW-0472">Membrane</keyword>
<feature type="region of interest" description="Disordered" evidence="1">
    <location>
        <begin position="12"/>
        <end position="34"/>
    </location>
</feature>
<dbReference type="RefSeq" id="WP_086573602.1">
    <property type="nucleotide sequence ID" value="NZ_JAFMOF010000003.1"/>
</dbReference>
<evidence type="ECO:0000313" key="4">
    <source>
        <dbReference type="Proteomes" id="UP000664781"/>
    </source>
</evidence>
<gene>
    <name evidence="3" type="ORF">J1792_21990</name>
</gene>
<protein>
    <recommendedName>
        <fullName evidence="5">PH domain-containing protein</fullName>
    </recommendedName>
</protein>
<dbReference type="Proteomes" id="UP000664781">
    <property type="component" value="Unassembled WGS sequence"/>
</dbReference>
<evidence type="ECO:0008006" key="5">
    <source>
        <dbReference type="Google" id="ProtNLM"/>
    </source>
</evidence>
<name>A0A939FRH5_9ACTN</name>
<reference evidence="3" key="1">
    <citation type="submission" date="2021-03" db="EMBL/GenBank/DDBJ databases">
        <title>Streptomyces strains.</title>
        <authorList>
            <person name="Lund M.B."/>
            <person name="Toerring T."/>
        </authorList>
    </citation>
    <scope>NUCLEOTIDE SEQUENCE</scope>
    <source>
        <strain evidence="3">JCM 4242</strain>
    </source>
</reference>
<keyword evidence="2" id="KW-0812">Transmembrane</keyword>
<accession>A0A939FRH5</accession>
<feature type="transmembrane region" description="Helical" evidence="2">
    <location>
        <begin position="74"/>
        <end position="92"/>
    </location>
</feature>
<organism evidence="3 4">
    <name type="scientific">Streptomyces triculaminicus</name>
    <dbReference type="NCBI Taxonomy" id="2816232"/>
    <lineage>
        <taxon>Bacteria</taxon>
        <taxon>Bacillati</taxon>
        <taxon>Actinomycetota</taxon>
        <taxon>Actinomycetes</taxon>
        <taxon>Kitasatosporales</taxon>
        <taxon>Streptomycetaceae</taxon>
        <taxon>Streptomyces</taxon>
    </lineage>
</organism>
<dbReference type="AlphaFoldDB" id="A0A939FRH5"/>
<comment type="caution">
    <text evidence="3">The sequence shown here is derived from an EMBL/GenBank/DDBJ whole genome shotgun (WGS) entry which is preliminary data.</text>
</comment>